<feature type="transmembrane region" description="Helical" evidence="1">
    <location>
        <begin position="330"/>
        <end position="353"/>
    </location>
</feature>
<protein>
    <recommendedName>
        <fullName evidence="4">YfhO family protein</fullName>
    </recommendedName>
</protein>
<dbReference type="AlphaFoldDB" id="A0A4Y6UJD9"/>
<feature type="transmembrane region" description="Helical" evidence="1">
    <location>
        <begin position="102"/>
        <end position="121"/>
    </location>
</feature>
<dbReference type="EMBL" id="CP038141">
    <property type="protein sequence ID" value="QDH16586.1"/>
    <property type="molecule type" value="Genomic_DNA"/>
</dbReference>
<feature type="transmembrane region" description="Helical" evidence="1">
    <location>
        <begin position="397"/>
        <end position="415"/>
    </location>
</feature>
<feature type="transmembrane region" description="Helical" evidence="1">
    <location>
        <begin position="365"/>
        <end position="385"/>
    </location>
</feature>
<feature type="transmembrane region" description="Helical" evidence="1">
    <location>
        <begin position="435"/>
        <end position="456"/>
    </location>
</feature>
<dbReference type="OrthoDB" id="5139172at2"/>
<feature type="transmembrane region" description="Helical" evidence="1">
    <location>
        <begin position="821"/>
        <end position="841"/>
    </location>
</feature>
<proteinExistence type="predicted"/>
<dbReference type="Proteomes" id="UP000316313">
    <property type="component" value="Chromosome"/>
</dbReference>
<evidence type="ECO:0000313" key="2">
    <source>
        <dbReference type="EMBL" id="QDH16586.1"/>
    </source>
</evidence>
<accession>A0A4Y6UJD9</accession>
<evidence type="ECO:0000256" key="1">
    <source>
        <dbReference type="SAM" id="Phobius"/>
    </source>
</evidence>
<gene>
    <name evidence="2" type="ORF">E3D00_02615</name>
</gene>
<feature type="transmembrane region" description="Helical" evidence="1">
    <location>
        <begin position="463"/>
        <end position="481"/>
    </location>
</feature>
<keyword evidence="1" id="KW-0472">Membrane</keyword>
<feature type="transmembrane region" description="Helical" evidence="1">
    <location>
        <begin position="207"/>
        <end position="225"/>
    </location>
</feature>
<keyword evidence="3" id="KW-1185">Reference proteome</keyword>
<feature type="transmembrane region" description="Helical" evidence="1">
    <location>
        <begin position="7"/>
        <end position="26"/>
    </location>
</feature>
<name>A0A4Y6UJD9_9PROT</name>
<sequence length="852" mass="95916">MKFLKNYYFIIIILPIVIYFPELIGLTSSDPMMTSSTVIVNPPPFTHGGLLPGNPGWIDGCAGVFVEALGRLVTLDWLHGIIPWWNPYSGVGMPFAGEYQPAAFFLPFVLFLALPNGLLMMKCTLQIIAGLSTYAFLKKIPLAPKAAFIGALLYMFNGTYAWASDGPSEPLAFLPLALYGVECAREGRWGWLTIGLSYLMLSGFPETAYLLGLLVLGWAVVRFFQSGKDRLKYTTNIILAGLVAALIAAPQLLAFMSYLPYADVGSHASVNDTPLPTEAWSMLFFPYINGPFFYGNQFNSWYALGGYLGVINPLIALISLSIRKYTSLRWFLFLFAISIIGKQANLPIITWVIDHIPEAAHTVFYRLSEPVVEACFIFLVSFAIDDLIQKRLSPRKYIYLCFSLVSVILGWVIFLDLPMIKKLHSFSYGPITSHQYFIASVIMTSFEMLLLLFLYLKKSSPQKIGIFAFLCNLIFFAFPLLSARPEHPLDQPFLDSLRTETKNFQRFVTLGPIEPNYGVYLGIPSINFNAIPTPRNWIARIKKDFGNRLDPVTFDGDFPRDENGSPFLQKAVLFQPHLFEDLAVSALVTAHNSLGLSPYPLKGRELKGYALTPDKPTLRVNIKTWNNFSAQKIMLKLGTYFHQSDGTLTLAFCSHEQCASGKIDLKLATDNEFTPVVLDRSIPDAATSLTFSLIHAHSPVMIWGSSQGDEIWPILHVEPLEVSKELIFVKSGAIGDLYRFRHPAPYFEADPSCLLTPISREEITTSCTQPSHLIRRELMMPGWSATINNRNVSINSKDDLFEEINIPQGKSHIKFYFKPKYANWSFISFFLGLLVLFFHFARNYLRKKRSIL</sequence>
<reference evidence="2 3" key="1">
    <citation type="submission" date="2019-03" db="EMBL/GenBank/DDBJ databases">
        <title>The complete genome sequence of Swingsia samuiensis NBRC107927(T).</title>
        <authorList>
            <person name="Chua K.-O."/>
            <person name="Chan K.-G."/>
            <person name="See-Too W.-S."/>
        </authorList>
    </citation>
    <scope>NUCLEOTIDE SEQUENCE [LARGE SCALE GENOMIC DNA]</scope>
    <source>
        <strain evidence="2 3">AH83</strain>
    </source>
</reference>
<keyword evidence="1" id="KW-1133">Transmembrane helix</keyword>
<dbReference type="RefSeq" id="WP_141459686.1">
    <property type="nucleotide sequence ID" value="NZ_CP038141.1"/>
</dbReference>
<evidence type="ECO:0000313" key="3">
    <source>
        <dbReference type="Proteomes" id="UP000316313"/>
    </source>
</evidence>
<feature type="transmembrane region" description="Helical" evidence="1">
    <location>
        <begin position="142"/>
        <end position="163"/>
    </location>
</feature>
<organism evidence="2 3">
    <name type="scientific">Swingsia samuiensis</name>
    <dbReference type="NCBI Taxonomy" id="1293412"/>
    <lineage>
        <taxon>Bacteria</taxon>
        <taxon>Pseudomonadati</taxon>
        <taxon>Pseudomonadota</taxon>
        <taxon>Alphaproteobacteria</taxon>
        <taxon>Acetobacterales</taxon>
        <taxon>Acetobacteraceae</taxon>
        <taxon>Swingsia</taxon>
    </lineage>
</organism>
<keyword evidence="1" id="KW-0812">Transmembrane</keyword>
<feature type="transmembrane region" description="Helical" evidence="1">
    <location>
        <begin position="237"/>
        <end position="259"/>
    </location>
</feature>
<evidence type="ECO:0008006" key="4">
    <source>
        <dbReference type="Google" id="ProtNLM"/>
    </source>
</evidence>
<dbReference type="KEGG" id="ssam:E3D00_02615"/>
<feature type="transmembrane region" description="Helical" evidence="1">
    <location>
        <begin position="300"/>
        <end position="318"/>
    </location>
</feature>